<dbReference type="Proteomes" id="UP000295662">
    <property type="component" value="Unassembled WGS sequence"/>
</dbReference>
<feature type="binding site" evidence="8">
    <location>
        <position position="209"/>
    </location>
    <ligand>
        <name>ATP</name>
        <dbReference type="ChEBI" id="CHEBI:30616"/>
    </ligand>
</feature>
<comment type="subunit">
    <text evidence="8">Monomer.</text>
</comment>
<dbReference type="PANTHER" id="PTHR43311">
    <property type="entry name" value="GLUTAMATE--TRNA LIGASE"/>
    <property type="match status" value="1"/>
</dbReference>
<dbReference type="HAMAP" id="MF_00022">
    <property type="entry name" value="Glu_tRNA_synth_type1"/>
    <property type="match status" value="1"/>
</dbReference>
<dbReference type="OrthoDB" id="9807503at2"/>
<evidence type="ECO:0000259" key="10">
    <source>
        <dbReference type="Pfam" id="PF19269"/>
    </source>
</evidence>
<dbReference type="EC" id="6.1.1.17" evidence="8"/>
<sequence>MIRVRFAPSPTGDLHVGGARTALFNWLFARKNGGTFILRIEDTDGARNTEEASAGILKGLKWLGLDWDEGPEKGGDYGPYYQSQRKDIYDAYLAKLEAMGRTYVEENGAVRFKFSRTSITVHDMVCGDVTFAPTEEPDMTLRRPDGSYIFHFVNVVDDIEMKMTHVFRGEDHLSNTWKHIDLFNAFGATPPTYAHIPLILNSDSSKMSKRDAGSAIEKSYMNGGFLPDAVFNYLCLLGWTPRTEGEVLDRATLTSLFEPGEIHSSNARFDMQKCSWFNAQYLRAMSPVDLFAASRPFLDQAGLVILDEPTAAAAIHSIREKVSLLTEIPDWIHYFFREDYPYEDDVLTKLKAKPENPALLQAAMAAFAAFPDWTEAAVHTAIEEAAKSAGVKTGALMPLLRFALSGQSRGPGVSTIAFLLGKETTIARIQRTLAL</sequence>
<gene>
    <name evidence="8" type="primary">gltX</name>
    <name evidence="11" type="ORF">EI77_00141</name>
</gene>
<dbReference type="PROSITE" id="PS00178">
    <property type="entry name" value="AA_TRNA_LIGASE_I"/>
    <property type="match status" value="1"/>
</dbReference>
<keyword evidence="4 8" id="KW-0547">Nucleotide-binding</keyword>
<dbReference type="GO" id="GO:0006424">
    <property type="term" value="P:glutamyl-tRNA aminoacylation"/>
    <property type="evidence" value="ECO:0007669"/>
    <property type="project" value="UniProtKB-UniRule"/>
</dbReference>
<feature type="domain" description="Aminoacyl-tRNA synthetase class I anticodon-binding" evidence="10">
    <location>
        <begin position="295"/>
        <end position="432"/>
    </location>
</feature>
<feature type="domain" description="Glutamyl/glutaminyl-tRNA synthetase class Ib catalytic" evidence="9">
    <location>
        <begin position="2"/>
        <end position="106"/>
    </location>
</feature>
<dbReference type="InterPro" id="IPR008925">
    <property type="entry name" value="aa_tRNA-synth_I_cd-bd_sf"/>
</dbReference>
<reference evidence="11 12" key="1">
    <citation type="submission" date="2019-03" db="EMBL/GenBank/DDBJ databases">
        <title>Genomic Encyclopedia of Archaeal and Bacterial Type Strains, Phase II (KMG-II): from individual species to whole genera.</title>
        <authorList>
            <person name="Goeker M."/>
        </authorList>
    </citation>
    <scope>NUCLEOTIDE SEQUENCE [LARGE SCALE GENOMIC DNA]</scope>
    <source>
        <strain evidence="11 12">ATCC 25309</strain>
    </source>
</reference>
<keyword evidence="3 8" id="KW-0436">Ligase</keyword>
<dbReference type="GO" id="GO:0005524">
    <property type="term" value="F:ATP binding"/>
    <property type="evidence" value="ECO:0007669"/>
    <property type="project" value="UniProtKB-UniRule"/>
</dbReference>
<dbReference type="InterPro" id="IPR049940">
    <property type="entry name" value="GluQ/Sye"/>
</dbReference>
<dbReference type="InterPro" id="IPR033910">
    <property type="entry name" value="GluRS_core"/>
</dbReference>
<comment type="caution">
    <text evidence="8">Lacks conserved residue(s) required for the propagation of feature annotation.</text>
</comment>
<keyword evidence="2 8" id="KW-0963">Cytoplasm</keyword>
<dbReference type="GO" id="GO:0004818">
    <property type="term" value="F:glutamate-tRNA ligase activity"/>
    <property type="evidence" value="ECO:0007669"/>
    <property type="project" value="UniProtKB-UniRule"/>
</dbReference>
<dbReference type="AlphaFoldDB" id="A0A4V3FI33"/>
<keyword evidence="7 8" id="KW-0030">Aminoacyl-tRNA synthetase</keyword>
<dbReference type="RefSeq" id="WP_133792838.1">
    <property type="nucleotide sequence ID" value="NZ_SOCA01000001.1"/>
</dbReference>
<dbReference type="InterPro" id="IPR020751">
    <property type="entry name" value="aa-tRNA-synth_I_codon-bd_sub2"/>
</dbReference>
<dbReference type="InterPro" id="IPR020058">
    <property type="entry name" value="Glu/Gln-tRNA-synth_Ib_cat-dom"/>
</dbReference>
<dbReference type="CDD" id="cd00808">
    <property type="entry name" value="GluRS_core"/>
    <property type="match status" value="1"/>
</dbReference>
<comment type="similarity">
    <text evidence="1 8">Belongs to the class-I aminoacyl-tRNA synthetase family. Glutamate--tRNA ligase type 1 subfamily.</text>
</comment>
<comment type="catalytic activity">
    <reaction evidence="8">
        <text>tRNA(Glu) + L-glutamate + ATP = L-glutamyl-tRNA(Glu) + AMP + diphosphate</text>
        <dbReference type="Rhea" id="RHEA:23540"/>
        <dbReference type="Rhea" id="RHEA-COMP:9663"/>
        <dbReference type="Rhea" id="RHEA-COMP:9680"/>
        <dbReference type="ChEBI" id="CHEBI:29985"/>
        <dbReference type="ChEBI" id="CHEBI:30616"/>
        <dbReference type="ChEBI" id="CHEBI:33019"/>
        <dbReference type="ChEBI" id="CHEBI:78442"/>
        <dbReference type="ChEBI" id="CHEBI:78520"/>
        <dbReference type="ChEBI" id="CHEBI:456215"/>
        <dbReference type="EC" id="6.1.1.17"/>
    </reaction>
</comment>
<keyword evidence="6 8" id="KW-0648">Protein biosynthesis</keyword>
<dbReference type="Pfam" id="PF00749">
    <property type="entry name" value="tRNA-synt_1c"/>
    <property type="match status" value="1"/>
</dbReference>
<evidence type="ECO:0000256" key="6">
    <source>
        <dbReference type="ARBA" id="ARBA00022917"/>
    </source>
</evidence>
<dbReference type="PANTHER" id="PTHR43311:SF2">
    <property type="entry name" value="GLUTAMATE--TRNA LIGASE, MITOCHONDRIAL-RELATED"/>
    <property type="match status" value="1"/>
</dbReference>
<evidence type="ECO:0000256" key="8">
    <source>
        <dbReference type="HAMAP-Rule" id="MF_00022"/>
    </source>
</evidence>
<dbReference type="SUPFAM" id="SSF52374">
    <property type="entry name" value="Nucleotidylyl transferase"/>
    <property type="match status" value="1"/>
</dbReference>
<evidence type="ECO:0000256" key="4">
    <source>
        <dbReference type="ARBA" id="ARBA00022741"/>
    </source>
</evidence>
<keyword evidence="5 8" id="KW-0067">ATP-binding</keyword>
<dbReference type="Pfam" id="PF19269">
    <property type="entry name" value="Anticodon_2"/>
    <property type="match status" value="1"/>
</dbReference>
<dbReference type="InterPro" id="IPR000924">
    <property type="entry name" value="Glu/Gln-tRNA-synth"/>
</dbReference>
<comment type="caution">
    <text evidence="11">The sequence shown here is derived from an EMBL/GenBank/DDBJ whole genome shotgun (WGS) entry which is preliminary data.</text>
</comment>
<evidence type="ECO:0000256" key="5">
    <source>
        <dbReference type="ARBA" id="ARBA00022840"/>
    </source>
</evidence>
<evidence type="ECO:0000259" key="9">
    <source>
        <dbReference type="Pfam" id="PF00749"/>
    </source>
</evidence>
<feature type="short sequence motif" description="'KMSKS' region" evidence="8">
    <location>
        <begin position="206"/>
        <end position="210"/>
    </location>
</feature>
<dbReference type="GO" id="GO:0000049">
    <property type="term" value="F:tRNA binding"/>
    <property type="evidence" value="ECO:0007669"/>
    <property type="project" value="InterPro"/>
</dbReference>
<dbReference type="Gene3D" id="3.40.50.620">
    <property type="entry name" value="HUPs"/>
    <property type="match status" value="2"/>
</dbReference>
<accession>A0A4V3FI33</accession>
<evidence type="ECO:0000256" key="2">
    <source>
        <dbReference type="ARBA" id="ARBA00022490"/>
    </source>
</evidence>
<dbReference type="PRINTS" id="PR00987">
    <property type="entry name" value="TRNASYNTHGLU"/>
</dbReference>
<evidence type="ECO:0000256" key="7">
    <source>
        <dbReference type="ARBA" id="ARBA00023146"/>
    </source>
</evidence>
<dbReference type="GO" id="GO:0008270">
    <property type="term" value="F:zinc ion binding"/>
    <property type="evidence" value="ECO:0007669"/>
    <property type="project" value="InterPro"/>
</dbReference>
<dbReference type="GO" id="GO:0005829">
    <property type="term" value="C:cytosol"/>
    <property type="evidence" value="ECO:0007669"/>
    <property type="project" value="TreeGrafter"/>
</dbReference>
<evidence type="ECO:0000256" key="3">
    <source>
        <dbReference type="ARBA" id="ARBA00022598"/>
    </source>
</evidence>
<dbReference type="InterPro" id="IPR020752">
    <property type="entry name" value="Glu-tRNA-synth_I_codon-bd_sub1"/>
</dbReference>
<evidence type="ECO:0000313" key="12">
    <source>
        <dbReference type="Proteomes" id="UP000295662"/>
    </source>
</evidence>
<feature type="short sequence motif" description="'HIGH' region" evidence="8">
    <location>
        <begin position="8"/>
        <end position="18"/>
    </location>
</feature>
<dbReference type="Gene3D" id="1.10.10.350">
    <property type="match status" value="1"/>
</dbReference>
<dbReference type="InterPro" id="IPR004527">
    <property type="entry name" value="Glu-tRNA-ligase_bac/mito"/>
</dbReference>
<keyword evidence="12" id="KW-1185">Reference proteome</keyword>
<dbReference type="InterPro" id="IPR014729">
    <property type="entry name" value="Rossmann-like_a/b/a_fold"/>
</dbReference>
<proteinExistence type="inferred from homology"/>
<comment type="subcellular location">
    <subcellularLocation>
        <location evidence="8">Cytoplasm</location>
    </subcellularLocation>
</comment>
<name>A0A4V3FI33_9BACT</name>
<dbReference type="Gene3D" id="1.10.8.70">
    <property type="entry name" value="Glutamate-tRNA synthetase, class I, anticodon-binding domain 1"/>
    <property type="match status" value="1"/>
</dbReference>
<dbReference type="InterPro" id="IPR001412">
    <property type="entry name" value="aa-tRNA-synth_I_CS"/>
</dbReference>
<dbReference type="SUPFAM" id="SSF48163">
    <property type="entry name" value="An anticodon-binding domain of class I aminoacyl-tRNA synthetases"/>
    <property type="match status" value="1"/>
</dbReference>
<evidence type="ECO:0000256" key="1">
    <source>
        <dbReference type="ARBA" id="ARBA00007894"/>
    </source>
</evidence>
<comment type="function">
    <text evidence="8">Catalyzes the attachment of glutamate to tRNA(Glu) in a two-step reaction: glutamate is first activated by ATP to form Glu-AMP and then transferred to the acceptor end of tRNA(Glu).</text>
</comment>
<organism evidence="11 12">
    <name type="scientific">Prosthecobacter fusiformis</name>
    <dbReference type="NCBI Taxonomy" id="48464"/>
    <lineage>
        <taxon>Bacteria</taxon>
        <taxon>Pseudomonadati</taxon>
        <taxon>Verrucomicrobiota</taxon>
        <taxon>Verrucomicrobiia</taxon>
        <taxon>Verrucomicrobiales</taxon>
        <taxon>Verrucomicrobiaceae</taxon>
        <taxon>Prosthecobacter</taxon>
    </lineage>
</organism>
<protein>
    <recommendedName>
        <fullName evidence="8">Glutamate--tRNA ligase</fullName>
        <ecNumber evidence="8">6.1.1.17</ecNumber>
    </recommendedName>
    <alternativeName>
        <fullName evidence="8">Glutamyl-tRNA synthetase</fullName>
        <shortName evidence="8">GluRS</shortName>
    </alternativeName>
</protein>
<dbReference type="InterPro" id="IPR045462">
    <property type="entry name" value="aa-tRNA-synth_I_cd-bd"/>
</dbReference>
<evidence type="ECO:0000313" key="11">
    <source>
        <dbReference type="EMBL" id="TDU80843.1"/>
    </source>
</evidence>
<dbReference type="EMBL" id="SOCA01000001">
    <property type="protein sequence ID" value="TDU80843.1"/>
    <property type="molecule type" value="Genomic_DNA"/>
</dbReference>